<evidence type="ECO:0000313" key="3">
    <source>
        <dbReference type="Proteomes" id="UP001233360"/>
    </source>
</evidence>
<sequence>MNSSLIKFAFFSLGLCLSTSSFADQSFTQELKQGCAKIKKYSQLGKKYYDQQDYAKAIDQFELQASWTHFCILNQDESGSKLTARDMDLANNNVGLSYAKNEQPLWARAWFLRDGTTDTSRFNLKQLPPPAVSSNLEGTYVRPNGFGQWNYLFVTKKAKTYQIDFEGYYFGLRGLIYGPNMGNFTIQMPLSKKQAIYRYQDCKIDLQFNADTKIGQSITVKQSDSDSSCGFGHNVFADGIYQKVETNPSNTDTQKVH</sequence>
<accession>A0ABU0UWZ5</accession>
<protein>
    <submittedName>
        <fullName evidence="2">Uncharacterized protein</fullName>
    </submittedName>
</protein>
<evidence type="ECO:0000313" key="2">
    <source>
        <dbReference type="EMBL" id="MDQ1209076.1"/>
    </source>
</evidence>
<dbReference type="EMBL" id="JAUTBK010000002">
    <property type="protein sequence ID" value="MDQ1209076.1"/>
    <property type="molecule type" value="Genomic_DNA"/>
</dbReference>
<feature type="signal peptide" evidence="1">
    <location>
        <begin position="1"/>
        <end position="23"/>
    </location>
</feature>
<dbReference type="RefSeq" id="WP_307003485.1">
    <property type="nucleotide sequence ID" value="NZ_JAUTBK010000002.1"/>
</dbReference>
<name>A0ABU0UWZ5_ACIBI</name>
<evidence type="ECO:0000256" key="1">
    <source>
        <dbReference type="SAM" id="SignalP"/>
    </source>
</evidence>
<keyword evidence="1" id="KW-0732">Signal</keyword>
<proteinExistence type="predicted"/>
<comment type="caution">
    <text evidence="2">The sequence shown here is derived from an EMBL/GenBank/DDBJ whole genome shotgun (WGS) entry which is preliminary data.</text>
</comment>
<feature type="chain" id="PRO_5047454062" evidence="1">
    <location>
        <begin position="24"/>
        <end position="257"/>
    </location>
</feature>
<organism evidence="2 3">
    <name type="scientific">Acinetobacter baylyi</name>
    <dbReference type="NCBI Taxonomy" id="202950"/>
    <lineage>
        <taxon>Bacteria</taxon>
        <taxon>Pseudomonadati</taxon>
        <taxon>Pseudomonadota</taxon>
        <taxon>Gammaproteobacteria</taxon>
        <taxon>Moraxellales</taxon>
        <taxon>Moraxellaceae</taxon>
        <taxon>Acinetobacter</taxon>
    </lineage>
</organism>
<gene>
    <name evidence="2" type="ORF">QE380_001999</name>
</gene>
<keyword evidence="3" id="KW-1185">Reference proteome</keyword>
<reference evidence="2 3" key="1">
    <citation type="submission" date="2023-07" db="EMBL/GenBank/DDBJ databases">
        <title>Functional and genomic diversity of the sorghum phyllosphere microbiome.</title>
        <authorList>
            <person name="Shade A."/>
        </authorList>
    </citation>
    <scope>NUCLEOTIDE SEQUENCE [LARGE SCALE GENOMIC DNA]</scope>
    <source>
        <strain evidence="2 3">SORGH_AS_0887</strain>
    </source>
</reference>
<dbReference type="Proteomes" id="UP001233360">
    <property type="component" value="Unassembled WGS sequence"/>
</dbReference>